<evidence type="ECO:0000256" key="1">
    <source>
        <dbReference type="SAM" id="MobiDB-lite"/>
    </source>
</evidence>
<evidence type="ECO:0000313" key="4">
    <source>
        <dbReference type="Proteomes" id="UP000694720"/>
    </source>
</evidence>
<dbReference type="GO" id="GO:0003924">
    <property type="term" value="F:GTPase activity"/>
    <property type="evidence" value="ECO:0007669"/>
    <property type="project" value="InterPro"/>
</dbReference>
<dbReference type="GO" id="GO:0005525">
    <property type="term" value="F:GTP binding"/>
    <property type="evidence" value="ECO:0007669"/>
    <property type="project" value="InterPro"/>
</dbReference>
<dbReference type="PRINTS" id="PR00315">
    <property type="entry name" value="ELONGATNFCT"/>
</dbReference>
<evidence type="ECO:0000259" key="2">
    <source>
        <dbReference type="Pfam" id="PF00009"/>
    </source>
</evidence>
<feature type="compositionally biased region" description="Basic residues" evidence="1">
    <location>
        <begin position="103"/>
        <end position="126"/>
    </location>
</feature>
<dbReference type="SUPFAM" id="SSF52540">
    <property type="entry name" value="P-loop containing nucleoside triphosphate hydrolases"/>
    <property type="match status" value="1"/>
</dbReference>
<sequence length="179" mass="19141">MAGRRVNVNVGVLGHIDSGKTALARALSTTASTAAFDKQPQSRERGITLDLGFSCFSVPLPERLRPAPPGTEPESGAELQITLVDCPGHASLIRTIIGGEHRRRGRLAGRGARRGSPSHHPSRRGLSRNSESVSFVPHVFVIHARVRATQDHRKCPEGLHSLPPVSCFPGLGASLRDSV</sequence>
<dbReference type="Pfam" id="PF00009">
    <property type="entry name" value="GTP_EFTU"/>
    <property type="match status" value="1"/>
</dbReference>
<dbReference type="AlphaFoldDB" id="A0A8D1D4A0"/>
<dbReference type="InterPro" id="IPR027417">
    <property type="entry name" value="P-loop_NTPase"/>
</dbReference>
<accession>A0A8D1D4A0</accession>
<dbReference type="Gene3D" id="3.40.50.300">
    <property type="entry name" value="P-loop containing nucleotide triphosphate hydrolases"/>
    <property type="match status" value="1"/>
</dbReference>
<name>A0A8D1D4A0_PIG</name>
<proteinExistence type="predicted"/>
<organism evidence="3 4">
    <name type="scientific">Sus scrofa</name>
    <name type="common">Pig</name>
    <dbReference type="NCBI Taxonomy" id="9823"/>
    <lineage>
        <taxon>Eukaryota</taxon>
        <taxon>Metazoa</taxon>
        <taxon>Chordata</taxon>
        <taxon>Craniata</taxon>
        <taxon>Vertebrata</taxon>
        <taxon>Euteleostomi</taxon>
        <taxon>Mammalia</taxon>
        <taxon>Eutheria</taxon>
        <taxon>Laurasiatheria</taxon>
        <taxon>Artiodactyla</taxon>
        <taxon>Suina</taxon>
        <taxon>Suidae</taxon>
        <taxon>Sus</taxon>
    </lineage>
</organism>
<feature type="region of interest" description="Disordered" evidence="1">
    <location>
        <begin position="103"/>
        <end position="130"/>
    </location>
</feature>
<feature type="domain" description="Tr-type G" evidence="2">
    <location>
        <begin position="8"/>
        <end position="98"/>
    </location>
</feature>
<dbReference type="PANTHER" id="PTHR43721:SF11">
    <property type="entry name" value="SELENOCYSTEINE-SPECIFIC ELONGATION FACTOR"/>
    <property type="match status" value="1"/>
</dbReference>
<reference evidence="3" key="1">
    <citation type="submission" date="2025-08" db="UniProtKB">
        <authorList>
            <consortium name="Ensembl"/>
        </authorList>
    </citation>
    <scope>IDENTIFICATION</scope>
</reference>
<dbReference type="Ensembl" id="ENSSSCT00035099557.1">
    <property type="protein sequence ID" value="ENSSSCP00035042155.1"/>
    <property type="gene ID" value="ENSSSCG00035073489.1"/>
</dbReference>
<protein>
    <recommendedName>
        <fullName evidence="2">Tr-type G domain-containing protein</fullName>
    </recommendedName>
</protein>
<dbReference type="Proteomes" id="UP000694720">
    <property type="component" value="Unplaced"/>
</dbReference>
<evidence type="ECO:0000313" key="3">
    <source>
        <dbReference type="Ensembl" id="ENSSSCP00035042155.1"/>
    </source>
</evidence>
<dbReference type="PANTHER" id="PTHR43721">
    <property type="entry name" value="ELONGATION FACTOR TU-RELATED"/>
    <property type="match status" value="1"/>
</dbReference>
<dbReference type="InterPro" id="IPR050055">
    <property type="entry name" value="EF-Tu_GTPase"/>
</dbReference>
<dbReference type="InterPro" id="IPR000795">
    <property type="entry name" value="T_Tr_GTP-bd_dom"/>
</dbReference>